<evidence type="ECO:0000313" key="3">
    <source>
        <dbReference type="Proteomes" id="UP000070344"/>
    </source>
</evidence>
<reference evidence="2 3" key="1">
    <citation type="journal article" date="2016" name="Sci. Rep.">
        <title>Metabolic traits of an uncultured archaeal lineage -MSBL1- from brine pools of the Red Sea.</title>
        <authorList>
            <person name="Mwirichia R."/>
            <person name="Alam I."/>
            <person name="Rashid M."/>
            <person name="Vinu M."/>
            <person name="Ba-Alawi W."/>
            <person name="Anthony Kamau A."/>
            <person name="Kamanda Ngugi D."/>
            <person name="Goker M."/>
            <person name="Klenk H.P."/>
            <person name="Bajic V."/>
            <person name="Stingl U."/>
        </authorList>
    </citation>
    <scope>NUCLEOTIDE SEQUENCE [LARGE SCALE GENOMIC DNA]</scope>
    <source>
        <strain evidence="2">SCGC-AAA259O05</strain>
    </source>
</reference>
<dbReference type="AlphaFoldDB" id="A0A133V3D4"/>
<comment type="caution">
    <text evidence="2">The sequence shown here is derived from an EMBL/GenBank/DDBJ whole genome shotgun (WGS) entry which is preliminary data.</text>
</comment>
<gene>
    <name evidence="2" type="ORF">AKJ41_03285</name>
</gene>
<feature type="transmembrane region" description="Helical" evidence="1">
    <location>
        <begin position="30"/>
        <end position="50"/>
    </location>
</feature>
<keyword evidence="3" id="KW-1185">Reference proteome</keyword>
<keyword evidence="1" id="KW-0472">Membrane</keyword>
<organism evidence="2 3">
    <name type="scientific">candidate division MSBL1 archaeon SCGC-AAA259O05</name>
    <dbReference type="NCBI Taxonomy" id="1698271"/>
    <lineage>
        <taxon>Archaea</taxon>
        <taxon>Methanobacteriati</taxon>
        <taxon>Methanobacteriota</taxon>
        <taxon>candidate division MSBL1</taxon>
    </lineage>
</organism>
<evidence type="ECO:0000256" key="1">
    <source>
        <dbReference type="SAM" id="Phobius"/>
    </source>
</evidence>
<sequence length="88" mass="10387">MSKSSSRNVWEQLAAIFKYELLWNIRKKKFLASLIIVFGLASLQLFLPLIQGPLNPDPTFIIDNIWPPQPRYSPFCDSRFDEQYIRRV</sequence>
<accession>A0A133V3D4</accession>
<name>A0A133V3D4_9EURY</name>
<protein>
    <submittedName>
        <fullName evidence="2">Uncharacterized protein</fullName>
    </submittedName>
</protein>
<keyword evidence="1" id="KW-0812">Transmembrane</keyword>
<dbReference type="Proteomes" id="UP000070344">
    <property type="component" value="Unassembled WGS sequence"/>
</dbReference>
<dbReference type="EMBL" id="LHXV01000035">
    <property type="protein sequence ID" value="KXB00945.1"/>
    <property type="molecule type" value="Genomic_DNA"/>
</dbReference>
<keyword evidence="1" id="KW-1133">Transmembrane helix</keyword>
<proteinExistence type="predicted"/>
<evidence type="ECO:0000313" key="2">
    <source>
        <dbReference type="EMBL" id="KXB00945.1"/>
    </source>
</evidence>